<name>A0A1R2BB43_9CILI</name>
<feature type="region of interest" description="Disordered" evidence="1">
    <location>
        <begin position="1"/>
        <end position="21"/>
    </location>
</feature>
<dbReference type="AlphaFoldDB" id="A0A1R2BB43"/>
<sequence>MKDNTWNMYPSTSEESDSKSFLCAPKPTKQCFTYPRVLIEQQDTDMEKLQQIYKEQHASYSMTFRSEVMIRRIIQFSSAPREYLGYPLIKLIVETACEMMMSEVEIAGFCIYLNRFIWPINTNHLIVLLYTVAFGVKYYFSNNMDPLLAHICSKIPNFLQVINFWINRNEEDLKIDFSELNRTFEKLIKQPYNDLQTNYNFYVDLILEMAPASVYEKPTWKLPDIMPDDLIAEMMPLPTISNLGSVFNDLPAMPYIERWRSTASVSSVFVTLPDFNNI</sequence>
<evidence type="ECO:0000313" key="2">
    <source>
        <dbReference type="EMBL" id="OMJ74021.1"/>
    </source>
</evidence>
<feature type="compositionally biased region" description="Polar residues" evidence="1">
    <location>
        <begin position="1"/>
        <end position="13"/>
    </location>
</feature>
<dbReference type="Proteomes" id="UP000187209">
    <property type="component" value="Unassembled WGS sequence"/>
</dbReference>
<evidence type="ECO:0000313" key="3">
    <source>
        <dbReference type="Proteomes" id="UP000187209"/>
    </source>
</evidence>
<proteinExistence type="predicted"/>
<evidence type="ECO:0000256" key="1">
    <source>
        <dbReference type="SAM" id="MobiDB-lite"/>
    </source>
</evidence>
<dbReference type="EMBL" id="MPUH01000779">
    <property type="protein sequence ID" value="OMJ74021.1"/>
    <property type="molecule type" value="Genomic_DNA"/>
</dbReference>
<organism evidence="2 3">
    <name type="scientific">Stentor coeruleus</name>
    <dbReference type="NCBI Taxonomy" id="5963"/>
    <lineage>
        <taxon>Eukaryota</taxon>
        <taxon>Sar</taxon>
        <taxon>Alveolata</taxon>
        <taxon>Ciliophora</taxon>
        <taxon>Postciliodesmatophora</taxon>
        <taxon>Heterotrichea</taxon>
        <taxon>Heterotrichida</taxon>
        <taxon>Stentoridae</taxon>
        <taxon>Stentor</taxon>
    </lineage>
</organism>
<comment type="caution">
    <text evidence="2">The sequence shown here is derived from an EMBL/GenBank/DDBJ whole genome shotgun (WGS) entry which is preliminary data.</text>
</comment>
<protein>
    <submittedName>
        <fullName evidence="2">Uncharacterized protein</fullName>
    </submittedName>
</protein>
<accession>A0A1R2BB43</accession>
<keyword evidence="3" id="KW-1185">Reference proteome</keyword>
<gene>
    <name evidence="2" type="ORF">SteCoe_27138</name>
</gene>
<dbReference type="OrthoDB" id="322882at2759"/>
<reference evidence="2 3" key="1">
    <citation type="submission" date="2016-11" db="EMBL/GenBank/DDBJ databases">
        <title>The macronuclear genome of Stentor coeruleus: a giant cell with tiny introns.</title>
        <authorList>
            <person name="Slabodnick M."/>
            <person name="Ruby J.G."/>
            <person name="Reiff S.B."/>
            <person name="Swart E.C."/>
            <person name="Gosai S."/>
            <person name="Prabakaran S."/>
            <person name="Witkowska E."/>
            <person name="Larue G.E."/>
            <person name="Fisher S."/>
            <person name="Freeman R.M."/>
            <person name="Gunawardena J."/>
            <person name="Chu W."/>
            <person name="Stover N.A."/>
            <person name="Gregory B.D."/>
            <person name="Nowacki M."/>
            <person name="Derisi J."/>
            <person name="Roy S.W."/>
            <person name="Marshall W.F."/>
            <person name="Sood P."/>
        </authorList>
    </citation>
    <scope>NUCLEOTIDE SEQUENCE [LARGE SCALE GENOMIC DNA]</scope>
    <source>
        <strain evidence="2">WM001</strain>
    </source>
</reference>